<name>A0AAN4YJU2_ASPOZ</name>
<dbReference type="Gene3D" id="1.20.58.1220">
    <property type="entry name" value="Exo84p, C-terminal helical domain"/>
    <property type="match status" value="1"/>
</dbReference>
<dbReference type="SUPFAM" id="SSF74788">
    <property type="entry name" value="Cullin repeat-like"/>
    <property type="match status" value="1"/>
</dbReference>
<evidence type="ECO:0000313" key="3">
    <source>
        <dbReference type="Proteomes" id="UP001165205"/>
    </source>
</evidence>
<comment type="caution">
    <text evidence="2">The sequence shown here is derived from an EMBL/GenBank/DDBJ whole genome shotgun (WGS) entry which is preliminary data.</text>
</comment>
<accession>A0AAN4YJU2</accession>
<proteinExistence type="predicted"/>
<dbReference type="EMBL" id="BSYA01000052">
    <property type="protein sequence ID" value="GMG29030.1"/>
    <property type="molecule type" value="Genomic_DNA"/>
</dbReference>
<dbReference type="InterPro" id="IPR042560">
    <property type="entry name" value="Exo84_C_2"/>
</dbReference>
<dbReference type="Pfam" id="PF16528">
    <property type="entry name" value="Exo84_C"/>
    <property type="match status" value="1"/>
</dbReference>
<evidence type="ECO:0000259" key="1">
    <source>
        <dbReference type="Pfam" id="PF16528"/>
    </source>
</evidence>
<feature type="domain" description="Exocyst component Exo84 C-terminal" evidence="1">
    <location>
        <begin position="1"/>
        <end position="56"/>
    </location>
</feature>
<dbReference type="InterPro" id="IPR016159">
    <property type="entry name" value="Cullin_repeat-like_dom_sf"/>
</dbReference>
<dbReference type="AlphaFoldDB" id="A0AAN4YJU2"/>
<gene>
    <name evidence="2" type="ORF">Aory04_000534500</name>
</gene>
<reference evidence="2" key="1">
    <citation type="submission" date="2023-04" db="EMBL/GenBank/DDBJ databases">
        <title>Aspergillus oryzae NBRC 4228.</title>
        <authorList>
            <person name="Ichikawa N."/>
            <person name="Sato H."/>
            <person name="Tonouchi N."/>
        </authorList>
    </citation>
    <scope>NUCLEOTIDE SEQUENCE</scope>
    <source>
        <strain evidence="2">NBRC 4228</strain>
    </source>
</reference>
<dbReference type="InterPro" id="IPR032403">
    <property type="entry name" value="Exo84_C"/>
</dbReference>
<protein>
    <submittedName>
        <fullName evidence="2">Unnamed protein product</fullName>
    </submittedName>
</protein>
<sequence length="92" mass="10147">MTSACIKWSKHHLDGFNALLTRQLSSVQRGTTVWQKCIDIVHEHANLLTEVGIDFTDLVAKGLELNEGEKVEKPKMTRSETLISGLADAAKA</sequence>
<evidence type="ECO:0000313" key="2">
    <source>
        <dbReference type="EMBL" id="GMG29030.1"/>
    </source>
</evidence>
<dbReference type="Proteomes" id="UP001165205">
    <property type="component" value="Unassembled WGS sequence"/>
</dbReference>
<organism evidence="2 3">
    <name type="scientific">Aspergillus oryzae</name>
    <name type="common">Yellow koji mold</name>
    <dbReference type="NCBI Taxonomy" id="5062"/>
    <lineage>
        <taxon>Eukaryota</taxon>
        <taxon>Fungi</taxon>
        <taxon>Dikarya</taxon>
        <taxon>Ascomycota</taxon>
        <taxon>Pezizomycotina</taxon>
        <taxon>Eurotiomycetes</taxon>
        <taxon>Eurotiomycetidae</taxon>
        <taxon>Eurotiales</taxon>
        <taxon>Aspergillaceae</taxon>
        <taxon>Aspergillus</taxon>
        <taxon>Aspergillus subgen. Circumdati</taxon>
    </lineage>
</organism>